<dbReference type="EMBL" id="PCGW01000004">
    <property type="protein sequence ID" value="PHO21205.1"/>
    <property type="molecule type" value="Genomic_DNA"/>
</dbReference>
<dbReference type="EMBL" id="CP012959">
    <property type="protein sequence ID" value="AMQ93903.1"/>
    <property type="molecule type" value="Genomic_DNA"/>
</dbReference>
<dbReference type="SMR" id="A0A5D0EN89"/>
<feature type="domain" description="S1 motif" evidence="1">
    <location>
        <begin position="30"/>
        <end position="59"/>
    </location>
</feature>
<proteinExistence type="predicted"/>
<reference evidence="4 7" key="3">
    <citation type="submission" date="2019-08" db="EMBL/GenBank/DDBJ databases">
        <title>Whole genome sequencing of Aggregatibacter actinomycetemcomitans cultured from blood stream infections in Denmark reveals a novel phylogenetic lineage expressing serotype a membrane O polysaccharide.</title>
        <authorList>
            <person name="Nedergaard S."/>
            <person name="Kobel C.M."/>
            <person name="Nielsen M.B."/>
            <person name="Moeller R.T."/>
            <person name="Jensen A.B."/>
            <person name="Noerskov-Lauritsen N."/>
        </authorList>
    </citation>
    <scope>NUCLEOTIDE SEQUENCE [LARGE SCALE GENOMIC DNA]</scope>
    <source>
        <strain evidence="4 7">PN_563</strain>
    </source>
</reference>
<dbReference type="KEGG" id="aact:ACT75_04880"/>
<gene>
    <name evidence="2" type="ORF">ACT75_04880</name>
    <name evidence="3" type="ORF">CQR80_03315</name>
    <name evidence="4" type="ORF">FXB79_01665</name>
</gene>
<dbReference type="InterPro" id="IPR003029">
    <property type="entry name" value="S1_domain"/>
</dbReference>
<dbReference type="OrthoDB" id="9804714at2"/>
<dbReference type="InterPro" id="IPR012340">
    <property type="entry name" value="NA-bd_OB-fold"/>
</dbReference>
<evidence type="ECO:0000259" key="1">
    <source>
        <dbReference type="Pfam" id="PF00575"/>
    </source>
</evidence>
<keyword evidence="6" id="KW-1185">Reference proteome</keyword>
<dbReference type="EMBL" id="VSED01000003">
    <property type="protein sequence ID" value="TYA39654.1"/>
    <property type="molecule type" value="Genomic_DNA"/>
</dbReference>
<evidence type="ECO:0000313" key="7">
    <source>
        <dbReference type="Proteomes" id="UP000323012"/>
    </source>
</evidence>
<evidence type="ECO:0000313" key="3">
    <source>
        <dbReference type="EMBL" id="PHO21205.1"/>
    </source>
</evidence>
<organism evidence="4 7">
    <name type="scientific">Aggregatibacter actinomycetemcomitans</name>
    <name type="common">Actinobacillus actinomycetemcomitans</name>
    <name type="synonym">Haemophilus actinomycetemcomitans</name>
    <dbReference type="NCBI Taxonomy" id="714"/>
    <lineage>
        <taxon>Bacteria</taxon>
        <taxon>Pseudomonadati</taxon>
        <taxon>Pseudomonadota</taxon>
        <taxon>Gammaproteobacteria</taxon>
        <taxon>Pasteurellales</taxon>
        <taxon>Pasteurellaceae</taxon>
        <taxon>Aggregatibacter</taxon>
    </lineage>
</organism>
<dbReference type="Proteomes" id="UP000226080">
    <property type="component" value="Unassembled WGS sequence"/>
</dbReference>
<sequence>MEKPGCDPRGEFKTAALADRVEEIADLRAVTNAINFGAVVDIGVRQDGLVHIPCLSDRKIRAK</sequence>
<dbReference type="AlphaFoldDB" id="A0A5D0EN89"/>
<dbReference type="Pfam" id="PF00575">
    <property type="entry name" value="S1"/>
    <property type="match status" value="1"/>
</dbReference>
<reference evidence="2 5" key="1">
    <citation type="submission" date="2015-10" db="EMBL/GenBank/DDBJ databases">
        <title>Tn-seq of a polymicrobial infection.</title>
        <authorList>
            <person name="Stacy A."/>
            <person name="Rumbaugh K.P."/>
            <person name="Whiteley M."/>
        </authorList>
    </citation>
    <scope>NUCLEOTIDE SEQUENCE [LARGE SCALE GENOMIC DNA]</scope>
    <source>
        <strain evidence="2 5">624</strain>
    </source>
</reference>
<dbReference type="GO" id="GO:0003676">
    <property type="term" value="F:nucleic acid binding"/>
    <property type="evidence" value="ECO:0007669"/>
    <property type="project" value="InterPro"/>
</dbReference>
<evidence type="ECO:0000313" key="6">
    <source>
        <dbReference type="Proteomes" id="UP000226080"/>
    </source>
</evidence>
<name>A0A5D0EN89_AGGAC</name>
<dbReference type="Gene3D" id="2.40.50.140">
    <property type="entry name" value="Nucleic acid-binding proteins"/>
    <property type="match status" value="1"/>
</dbReference>
<accession>A0A5D0EN89</accession>
<protein>
    <recommendedName>
        <fullName evidence="1">S1 motif domain-containing protein</fullName>
    </recommendedName>
</protein>
<evidence type="ECO:0000313" key="2">
    <source>
        <dbReference type="EMBL" id="AMQ93903.1"/>
    </source>
</evidence>
<evidence type="ECO:0000313" key="5">
    <source>
        <dbReference type="Proteomes" id="UP000072236"/>
    </source>
</evidence>
<evidence type="ECO:0000313" key="4">
    <source>
        <dbReference type="EMBL" id="TYA39654.1"/>
    </source>
</evidence>
<reference evidence="3 6" key="2">
    <citation type="submission" date="2017-10" db="EMBL/GenBank/DDBJ databases">
        <title>Draft genome sequences of Aggregatibacter actinomycetemcomitans strains 310a and 310b.</title>
        <authorList>
            <person name="May A.C."/>
            <person name="Ohta H."/>
            <person name="Maeda H."/>
            <person name="Kokeguchi S."/>
            <person name="Cugini C."/>
        </authorList>
    </citation>
    <scope>NUCLEOTIDE SEQUENCE [LARGE SCALE GENOMIC DNA]</scope>
    <source>
        <strain evidence="3 6">310b</strain>
    </source>
</reference>
<dbReference type="Proteomes" id="UP000323012">
    <property type="component" value="Unassembled WGS sequence"/>
</dbReference>
<dbReference type="Proteomes" id="UP000072236">
    <property type="component" value="Chromosome"/>
</dbReference>